<dbReference type="AlphaFoldDB" id="A0A8W8IYV6"/>
<keyword evidence="2" id="KW-1185">Reference proteome</keyword>
<organism evidence="1 2">
    <name type="scientific">Magallana gigas</name>
    <name type="common">Pacific oyster</name>
    <name type="synonym">Crassostrea gigas</name>
    <dbReference type="NCBI Taxonomy" id="29159"/>
    <lineage>
        <taxon>Eukaryota</taxon>
        <taxon>Metazoa</taxon>
        <taxon>Spiralia</taxon>
        <taxon>Lophotrochozoa</taxon>
        <taxon>Mollusca</taxon>
        <taxon>Bivalvia</taxon>
        <taxon>Autobranchia</taxon>
        <taxon>Pteriomorphia</taxon>
        <taxon>Ostreida</taxon>
        <taxon>Ostreoidea</taxon>
        <taxon>Ostreidae</taxon>
        <taxon>Magallana</taxon>
    </lineage>
</organism>
<reference evidence="1" key="1">
    <citation type="submission" date="2022-08" db="UniProtKB">
        <authorList>
            <consortium name="EnsemblMetazoa"/>
        </authorList>
    </citation>
    <scope>IDENTIFICATION</scope>
    <source>
        <strain evidence="1">05x7-T-G4-1.051#20</strain>
    </source>
</reference>
<accession>A0A8W8IYV6</accession>
<dbReference type="EnsemblMetazoa" id="G16291.1">
    <property type="protein sequence ID" value="G16291.1:cds"/>
    <property type="gene ID" value="G16291"/>
</dbReference>
<protein>
    <submittedName>
        <fullName evidence="1">Uncharacterized protein</fullName>
    </submittedName>
</protein>
<evidence type="ECO:0000313" key="1">
    <source>
        <dbReference type="EnsemblMetazoa" id="G16291.1:cds"/>
    </source>
</evidence>
<dbReference type="Proteomes" id="UP000005408">
    <property type="component" value="Unassembled WGS sequence"/>
</dbReference>
<evidence type="ECO:0000313" key="2">
    <source>
        <dbReference type="Proteomes" id="UP000005408"/>
    </source>
</evidence>
<sequence>SHPESRPSPDKIPKVPCTENEIHYLASLPHERRHCPCTPKQLHHKPVAMVSPMSLQSPISESVKKIPYKSQKAIHTPRSRAPLLVIQSPTSLSRESVL</sequence>
<proteinExistence type="predicted"/>
<name>A0A8W8IYV6_MAGGI</name>